<evidence type="ECO:0000313" key="3">
    <source>
        <dbReference type="Proteomes" id="UP000807716"/>
    </source>
</evidence>
<comment type="caution">
    <text evidence="2">The sequence shown here is derived from an EMBL/GenBank/DDBJ whole genome shotgun (WGS) entry which is preliminary data.</text>
</comment>
<keyword evidence="3" id="KW-1185">Reference proteome</keyword>
<dbReference type="OrthoDB" id="2415055at2759"/>
<dbReference type="Proteomes" id="UP000807716">
    <property type="component" value="Unassembled WGS sequence"/>
</dbReference>
<evidence type="ECO:0000256" key="1">
    <source>
        <dbReference type="SAM" id="SignalP"/>
    </source>
</evidence>
<feature type="signal peptide" evidence="1">
    <location>
        <begin position="1"/>
        <end position="20"/>
    </location>
</feature>
<organism evidence="2 3">
    <name type="scientific">Actinomortierella ambigua</name>
    <dbReference type="NCBI Taxonomy" id="1343610"/>
    <lineage>
        <taxon>Eukaryota</taxon>
        <taxon>Fungi</taxon>
        <taxon>Fungi incertae sedis</taxon>
        <taxon>Mucoromycota</taxon>
        <taxon>Mortierellomycotina</taxon>
        <taxon>Mortierellomycetes</taxon>
        <taxon>Mortierellales</taxon>
        <taxon>Mortierellaceae</taxon>
        <taxon>Actinomortierella</taxon>
    </lineage>
</organism>
<name>A0A9P6UBQ2_9FUNG</name>
<proteinExistence type="predicted"/>
<accession>A0A9P6UBQ2</accession>
<sequence length="401" mass="44715">MKPLLAVASALLAFVGLAAASPGLAPLTNDNGHDQRRLRIEPEFASLFTNASFVRDPEYQRNLADLNKMVAELNGRNGRSNSVNAAVAPSHKGHGKHYCVGIAWNPARTIIFEDLMECNRQGWATLMSFCIPKDIPSVKSKNAWRVEGCVGRAWDPYRAMYFRGQKNCNRDGWTHEFQLPSLDLAGPKHFMNVWDAYNPHRMNVGSGGEDLSKSGWQYRSYITAFTITYPITPSGLEAIKSHLPKAAAIHKRLDPFSLGAIEIAITLTLVIHAALQKLQHGGVQQYDLAVLQRFHDFHEVRAVAQEYYGRFVNVELIIADRRPDSGMTLVTLHLMADGLQAATVVLYEGLDYGQSWIREALNVSVMQRTTVLLMMIRDLTVGRNRGFLYPGSSPPIDLGLR</sequence>
<dbReference type="EMBL" id="JAAAJB010000062">
    <property type="protein sequence ID" value="KAG0268003.1"/>
    <property type="molecule type" value="Genomic_DNA"/>
</dbReference>
<gene>
    <name evidence="2" type="ORF">DFQ27_007761</name>
</gene>
<dbReference type="AlphaFoldDB" id="A0A9P6UBQ2"/>
<evidence type="ECO:0000313" key="2">
    <source>
        <dbReference type="EMBL" id="KAG0268003.1"/>
    </source>
</evidence>
<feature type="chain" id="PRO_5040343484" evidence="1">
    <location>
        <begin position="21"/>
        <end position="401"/>
    </location>
</feature>
<reference evidence="2" key="1">
    <citation type="journal article" date="2020" name="Fungal Divers.">
        <title>Resolving the Mortierellaceae phylogeny through synthesis of multi-gene phylogenetics and phylogenomics.</title>
        <authorList>
            <person name="Vandepol N."/>
            <person name="Liber J."/>
            <person name="Desiro A."/>
            <person name="Na H."/>
            <person name="Kennedy M."/>
            <person name="Barry K."/>
            <person name="Grigoriev I.V."/>
            <person name="Miller A.N."/>
            <person name="O'Donnell K."/>
            <person name="Stajich J.E."/>
            <person name="Bonito G."/>
        </authorList>
    </citation>
    <scope>NUCLEOTIDE SEQUENCE</scope>
    <source>
        <strain evidence="2">BC1065</strain>
    </source>
</reference>
<protein>
    <submittedName>
        <fullName evidence="2">Uncharacterized protein</fullName>
    </submittedName>
</protein>
<keyword evidence="1" id="KW-0732">Signal</keyword>